<dbReference type="RefSeq" id="WP_271088311.1">
    <property type="nucleotide sequence ID" value="NZ_JAPJZH010000003.1"/>
</dbReference>
<evidence type="ECO:0000313" key="1">
    <source>
        <dbReference type="EMBL" id="MDA4844773.1"/>
    </source>
</evidence>
<evidence type="ECO:0000313" key="2">
    <source>
        <dbReference type="Proteomes" id="UP001148313"/>
    </source>
</evidence>
<evidence type="ECO:0008006" key="3">
    <source>
        <dbReference type="Google" id="ProtNLM"/>
    </source>
</evidence>
<organism evidence="1 2">
    <name type="scientific">Hoeflea poritis</name>
    <dbReference type="NCBI Taxonomy" id="2993659"/>
    <lineage>
        <taxon>Bacteria</taxon>
        <taxon>Pseudomonadati</taxon>
        <taxon>Pseudomonadota</taxon>
        <taxon>Alphaproteobacteria</taxon>
        <taxon>Hyphomicrobiales</taxon>
        <taxon>Rhizobiaceae</taxon>
        <taxon>Hoeflea</taxon>
    </lineage>
</organism>
<accession>A0ABT4VJ79</accession>
<reference evidence="1" key="1">
    <citation type="submission" date="2022-11" db="EMBL/GenBank/DDBJ databases">
        <title>Hoeflea poritis sp. nov., isolated from scleractinian coral Porites lutea.</title>
        <authorList>
            <person name="Zhang G."/>
            <person name="Wei Q."/>
            <person name="Cai L."/>
        </authorList>
    </citation>
    <scope>NUCLEOTIDE SEQUENCE</scope>
    <source>
        <strain evidence="1">E7-10</strain>
    </source>
</reference>
<keyword evidence="2" id="KW-1185">Reference proteome</keyword>
<dbReference type="EMBL" id="JAPJZH010000003">
    <property type="protein sequence ID" value="MDA4844773.1"/>
    <property type="molecule type" value="Genomic_DNA"/>
</dbReference>
<name>A0ABT4VJ79_9HYPH</name>
<proteinExistence type="predicted"/>
<protein>
    <recommendedName>
        <fullName evidence="3">DUF465 domain-containing protein</fullName>
    </recommendedName>
</protein>
<sequence length="60" mass="7214">MATQQEITGHEARLQMIQDEIDRRHSRIDADVGRARNLEKIRELRAERDRLRKWLAAFSR</sequence>
<dbReference type="Proteomes" id="UP001148313">
    <property type="component" value="Unassembled WGS sequence"/>
</dbReference>
<gene>
    <name evidence="1" type="ORF">OOZ53_05400</name>
</gene>
<comment type="caution">
    <text evidence="1">The sequence shown here is derived from an EMBL/GenBank/DDBJ whole genome shotgun (WGS) entry which is preliminary data.</text>
</comment>